<evidence type="ECO:0000313" key="8">
    <source>
        <dbReference type="Proteomes" id="UP000525686"/>
    </source>
</evidence>
<evidence type="ECO:0000313" key="7">
    <source>
        <dbReference type="Proteomes" id="UP000517765"/>
    </source>
</evidence>
<evidence type="ECO:0000313" key="6">
    <source>
        <dbReference type="Proteomes" id="UP000320857"/>
    </source>
</evidence>
<evidence type="ECO:0000259" key="2">
    <source>
        <dbReference type="Pfam" id="PF10615"/>
    </source>
</evidence>
<dbReference type="OrthoDB" id="3381348at2"/>
<dbReference type="PANTHER" id="PTHR13343">
    <property type="entry name" value="CREG1 PROTEIN"/>
    <property type="match status" value="1"/>
</dbReference>
<feature type="domain" description="DUF2470" evidence="2">
    <location>
        <begin position="202"/>
        <end position="276"/>
    </location>
</feature>
<evidence type="ECO:0000313" key="4">
    <source>
        <dbReference type="EMBL" id="MBB1258295.1"/>
    </source>
</evidence>
<protein>
    <submittedName>
        <fullName evidence="5">DUF2470 domain-containing protein</fullName>
    </submittedName>
</protein>
<sequence length="286" mass="31158">MFRPGNPLPGIVNDHQASPHCTREEGQPRPMEDLRQPTAAERVRTLVESRVSAALSIPGIELDDLGSGVPEARAVNTGGDVILLVPADSPAARAGAYAQDDDVTAVMELTDVAPVSVPHRVRGRAWVAGWLTAVRGRERGIAAKLLTERHPAGPPPGGMGWMMLRLEVGEAQVDDLWGESRVAAEDFAAARPDPLARHEVELLQHLAAAHPAQLDRLTALLGDQAAAAAADHRPVPLALDRYGMRLRYCRRQEGFDVRFEFPDPVTDVMGLRREMHRLFEAAGWED</sequence>
<dbReference type="SUPFAM" id="SSF50475">
    <property type="entry name" value="FMN-binding split barrel"/>
    <property type="match status" value="1"/>
</dbReference>
<dbReference type="EMBL" id="VJYK02000078">
    <property type="protein sequence ID" value="MQS02212.1"/>
    <property type="molecule type" value="Genomic_DNA"/>
</dbReference>
<evidence type="ECO:0000313" key="3">
    <source>
        <dbReference type="EMBL" id="MBB1255779.1"/>
    </source>
</evidence>
<dbReference type="Pfam" id="PF10615">
    <property type="entry name" value="DUF2470"/>
    <property type="match status" value="1"/>
</dbReference>
<reference evidence="5 6" key="1">
    <citation type="submission" date="2019-10" db="EMBL/GenBank/DDBJ databases">
        <title>Streptomyces sp. nov., a novel actinobacterium isolated from alkaline environment.</title>
        <authorList>
            <person name="Golinska P."/>
        </authorList>
    </citation>
    <scope>NUCLEOTIDE SEQUENCE [LARGE SCALE GENOMIC DNA]</scope>
    <source>
        <strain evidence="5 6">OF1</strain>
    </source>
</reference>
<dbReference type="AlphaFoldDB" id="A0A5P0YRZ0"/>
<name>A0A5P0YRZ0_9ACTN</name>
<feature type="region of interest" description="Disordered" evidence="1">
    <location>
        <begin position="1"/>
        <end position="36"/>
    </location>
</feature>
<dbReference type="EMBL" id="JABJWZ010000245">
    <property type="protein sequence ID" value="MBB1255779.1"/>
    <property type="molecule type" value="Genomic_DNA"/>
</dbReference>
<gene>
    <name evidence="5" type="ORF">FNX44_010055</name>
    <name evidence="3" type="ORF">H3146_20805</name>
    <name evidence="4" type="ORF">H3147_05560</name>
</gene>
<evidence type="ECO:0000313" key="5">
    <source>
        <dbReference type="EMBL" id="MQS02212.1"/>
    </source>
</evidence>
<dbReference type="InterPro" id="IPR019595">
    <property type="entry name" value="DUF2470"/>
</dbReference>
<dbReference type="Proteomes" id="UP000525686">
    <property type="component" value="Unassembled WGS sequence"/>
</dbReference>
<dbReference type="InterPro" id="IPR037119">
    <property type="entry name" value="Haem_oxidase_HugZ-like_sf"/>
</dbReference>
<keyword evidence="6" id="KW-1185">Reference proteome</keyword>
<proteinExistence type="predicted"/>
<dbReference type="Proteomes" id="UP000320857">
    <property type="component" value="Unassembled WGS sequence"/>
</dbReference>
<dbReference type="Proteomes" id="UP000517765">
    <property type="component" value="Unassembled WGS sequence"/>
</dbReference>
<reference evidence="7 8" key="2">
    <citation type="submission" date="2020-05" db="EMBL/GenBank/DDBJ databases">
        <title>Classification of alakaliphilic streptomycetes isolated from an alkaline soil next to Lonar Crater, India and a proposal for the recognition of Streptomyces alkaliterrae sp. nov.</title>
        <authorList>
            <person name="Golinska P."/>
        </authorList>
    </citation>
    <scope>NUCLEOTIDE SEQUENCE [LARGE SCALE GENOMIC DNA]</scope>
    <source>
        <strain evidence="8">OF3</strain>
        <strain evidence="7">OF8</strain>
    </source>
</reference>
<accession>A0A5P0YRZ0</accession>
<reference evidence="3" key="3">
    <citation type="journal article" name="Syst. Appl. Microbiol.">
        <title>Streptomyces alkaliterrae sp. nov., isolated from an alkaline soil, and emended descriptions of Streptomyces alkaliphilus, Streptomyces calidiresistens and Streptomyces durbertensis.</title>
        <authorList>
            <person name="Swiecimska M."/>
            <person name="Golinska P."/>
            <person name="Nouioui I."/>
            <person name="Wypij M."/>
            <person name="Rai M."/>
            <person name="Sangal V."/>
            <person name="Goodfellow M."/>
        </authorList>
    </citation>
    <scope>NUCLEOTIDE SEQUENCE</scope>
    <source>
        <strain evidence="3">OF3</strain>
        <strain evidence="4">OF8</strain>
    </source>
</reference>
<dbReference type="EMBL" id="JABJXA010000020">
    <property type="protein sequence ID" value="MBB1258295.1"/>
    <property type="molecule type" value="Genomic_DNA"/>
</dbReference>
<evidence type="ECO:0000256" key="1">
    <source>
        <dbReference type="SAM" id="MobiDB-lite"/>
    </source>
</evidence>
<comment type="caution">
    <text evidence="5">The sequence shown here is derived from an EMBL/GenBank/DDBJ whole genome shotgun (WGS) entry which is preliminary data.</text>
</comment>
<feature type="compositionally biased region" description="Basic and acidic residues" evidence="1">
    <location>
        <begin position="21"/>
        <end position="36"/>
    </location>
</feature>
<dbReference type="PANTHER" id="PTHR13343:SF24">
    <property type="entry name" value="OS07G0573800 PROTEIN"/>
    <property type="match status" value="1"/>
</dbReference>
<dbReference type="Gene3D" id="3.20.180.10">
    <property type="entry name" value="PNP-oxidase-like"/>
    <property type="match status" value="1"/>
</dbReference>
<organism evidence="5 6">
    <name type="scientific">Streptomyces alkaliterrae</name>
    <dbReference type="NCBI Taxonomy" id="2213162"/>
    <lineage>
        <taxon>Bacteria</taxon>
        <taxon>Bacillati</taxon>
        <taxon>Actinomycetota</taxon>
        <taxon>Actinomycetes</taxon>
        <taxon>Kitasatosporales</taxon>
        <taxon>Streptomycetaceae</taxon>
        <taxon>Streptomyces</taxon>
    </lineage>
</organism>